<dbReference type="PANTHER" id="PTHR21581">
    <property type="entry name" value="D-ALANYL-D-ALANINE CARBOXYPEPTIDASE"/>
    <property type="match status" value="1"/>
</dbReference>
<keyword evidence="16" id="KW-0812">Transmembrane</keyword>
<evidence type="ECO:0000256" key="14">
    <source>
        <dbReference type="PIRSR" id="PIRSR618044-2"/>
    </source>
</evidence>
<dbReference type="AlphaFoldDB" id="A0A9D1ITC4"/>
<evidence type="ECO:0000313" key="19">
    <source>
        <dbReference type="EMBL" id="HIU43193.1"/>
    </source>
</evidence>
<dbReference type="InterPro" id="IPR015956">
    <property type="entry name" value="Peniciliin-bd_prot_C_sf"/>
</dbReference>
<keyword evidence="9" id="KW-0133">Cell shape</keyword>
<dbReference type="GO" id="GO:0008360">
    <property type="term" value="P:regulation of cell shape"/>
    <property type="evidence" value="ECO:0007669"/>
    <property type="project" value="UniProtKB-KW"/>
</dbReference>
<dbReference type="Pfam" id="PF07943">
    <property type="entry name" value="PBP5_C"/>
    <property type="match status" value="1"/>
</dbReference>
<evidence type="ECO:0000259" key="18">
    <source>
        <dbReference type="SMART" id="SM00936"/>
    </source>
</evidence>
<evidence type="ECO:0000256" key="4">
    <source>
        <dbReference type="ARBA" id="ARBA00012448"/>
    </source>
</evidence>
<evidence type="ECO:0000256" key="13">
    <source>
        <dbReference type="PIRSR" id="PIRSR618044-1"/>
    </source>
</evidence>
<comment type="pathway">
    <text evidence="2">Cell wall biogenesis; peptidoglycan biosynthesis.</text>
</comment>
<sequence length="437" mass="47668">MLKLKRLKTLTCLLLVLAALLMPVCAAEPPAITSAAAILYEVKSDEILFEYNADVQRYPASTTKLMTAVVALENGNLTDTVTVSQSALDGLPERGSSVFLIAGEEMSFSDMLNYLLVASGNDAANALAEHVAGSVDNFVAMMNEKAAELGCTGTHFANPHGLHDENHYTTARDLLYIARYAMQNPTIAEIVAKPQIELAPTNKHAESTTLTTTNHLLTRIRRSEYYYPSAIGIKTGFTTPAGNCLIAAAQNDDLTYISVVLGGTETEDGEITSFSETIALLDYAQDGFAVQQLVKSSDPITEVPIRLATDRDTLVLTPESDLSALLPVGFDPSEVTVDFTTDEDICAPITQGQALGQATFTYNGKEYGTLNLVASDDVERSQALYIVDRVTSFFGSTAFRIVVAAVLALIVLFVVWLFIMRARNKRRRRVRGRYRRR</sequence>
<evidence type="ECO:0000256" key="17">
    <source>
        <dbReference type="SAM" id="SignalP"/>
    </source>
</evidence>
<dbReference type="Gene3D" id="2.60.410.10">
    <property type="entry name" value="D-Ala-D-Ala carboxypeptidase, C-terminal domain"/>
    <property type="match status" value="1"/>
</dbReference>
<dbReference type="InterPro" id="IPR037167">
    <property type="entry name" value="Peptidase_S11_C_sf"/>
</dbReference>
<feature type="signal peptide" evidence="17">
    <location>
        <begin position="1"/>
        <end position="26"/>
    </location>
</feature>
<evidence type="ECO:0000256" key="12">
    <source>
        <dbReference type="ARBA" id="ARBA00034000"/>
    </source>
</evidence>
<feature type="active site" description="Acyl-ester intermediate" evidence="13">
    <location>
        <position position="61"/>
    </location>
</feature>
<dbReference type="PANTHER" id="PTHR21581:SF33">
    <property type="entry name" value="D-ALANYL-D-ALANINE CARBOXYPEPTIDASE DACB"/>
    <property type="match status" value="1"/>
</dbReference>
<keyword evidence="6" id="KW-0645">Protease</keyword>
<dbReference type="GO" id="GO:0009252">
    <property type="term" value="P:peptidoglycan biosynthetic process"/>
    <property type="evidence" value="ECO:0007669"/>
    <property type="project" value="UniProtKB-KW"/>
</dbReference>
<evidence type="ECO:0000256" key="5">
    <source>
        <dbReference type="ARBA" id="ARBA00022645"/>
    </source>
</evidence>
<dbReference type="Pfam" id="PF00768">
    <property type="entry name" value="Peptidase_S11"/>
    <property type="match status" value="1"/>
</dbReference>
<keyword evidence="5 19" id="KW-0121">Carboxypeptidase</keyword>
<dbReference type="PRINTS" id="PR00725">
    <property type="entry name" value="DADACBPTASE1"/>
</dbReference>
<evidence type="ECO:0000256" key="11">
    <source>
        <dbReference type="ARBA" id="ARBA00023316"/>
    </source>
</evidence>
<keyword evidence="11" id="KW-0961">Cell wall biogenesis/degradation</keyword>
<comment type="catalytic activity">
    <reaction evidence="12">
        <text>Preferential cleavage: (Ac)2-L-Lys-D-Ala-|-D-Ala. Also transpeptidation of peptidyl-alanyl moieties that are N-acyl substituents of D-alanine.</text>
        <dbReference type="EC" id="3.4.16.4"/>
    </reaction>
</comment>
<dbReference type="Gene3D" id="3.40.710.10">
    <property type="entry name" value="DD-peptidase/beta-lactamase superfamily"/>
    <property type="match status" value="1"/>
</dbReference>
<evidence type="ECO:0000313" key="20">
    <source>
        <dbReference type="Proteomes" id="UP000824073"/>
    </source>
</evidence>
<gene>
    <name evidence="19" type="ORF">IAB67_02725</name>
</gene>
<feature type="chain" id="PRO_5038503386" description="serine-type D-Ala-D-Ala carboxypeptidase" evidence="17">
    <location>
        <begin position="27"/>
        <end position="437"/>
    </location>
</feature>
<name>A0A9D1ITC4_9CLOT</name>
<proteinExistence type="inferred from homology"/>
<dbReference type="InterPro" id="IPR018044">
    <property type="entry name" value="Peptidase_S11"/>
</dbReference>
<dbReference type="SMART" id="SM00936">
    <property type="entry name" value="PBP5_C"/>
    <property type="match status" value="1"/>
</dbReference>
<feature type="domain" description="Peptidase S11 D-Ala-D-Ala carboxypeptidase A C-terminal" evidence="18">
    <location>
        <begin position="288"/>
        <end position="380"/>
    </location>
</feature>
<keyword evidence="16" id="KW-1133">Transmembrane helix</keyword>
<dbReference type="SUPFAM" id="SSF69189">
    <property type="entry name" value="Penicillin-binding protein associated domain"/>
    <property type="match status" value="1"/>
</dbReference>
<evidence type="ECO:0000256" key="9">
    <source>
        <dbReference type="ARBA" id="ARBA00022960"/>
    </source>
</evidence>
<comment type="similarity">
    <text evidence="3 15">Belongs to the peptidase S11 family.</text>
</comment>
<keyword evidence="16" id="KW-0472">Membrane</keyword>
<comment type="function">
    <text evidence="1">Removes C-terminal D-alanyl residues from sugar-peptide cell wall precursors.</text>
</comment>
<dbReference type="InterPro" id="IPR012338">
    <property type="entry name" value="Beta-lactam/transpept-like"/>
</dbReference>
<organism evidence="19 20">
    <name type="scientific">Candidatus Ventrousia excrementavium</name>
    <dbReference type="NCBI Taxonomy" id="2840961"/>
    <lineage>
        <taxon>Bacteria</taxon>
        <taxon>Bacillati</taxon>
        <taxon>Bacillota</taxon>
        <taxon>Clostridia</taxon>
        <taxon>Eubacteriales</taxon>
        <taxon>Clostridiaceae</taxon>
        <taxon>Clostridiaceae incertae sedis</taxon>
        <taxon>Candidatus Ventrousia</taxon>
    </lineage>
</organism>
<reference evidence="19" key="1">
    <citation type="submission" date="2020-10" db="EMBL/GenBank/DDBJ databases">
        <authorList>
            <person name="Gilroy R."/>
        </authorList>
    </citation>
    <scope>NUCLEOTIDE SEQUENCE</scope>
    <source>
        <strain evidence="19">CHK191-8634</strain>
    </source>
</reference>
<keyword evidence="8" id="KW-0378">Hydrolase</keyword>
<feature type="binding site" evidence="14">
    <location>
        <position position="234"/>
    </location>
    <ligand>
        <name>substrate</name>
    </ligand>
</feature>
<evidence type="ECO:0000256" key="15">
    <source>
        <dbReference type="RuleBase" id="RU004016"/>
    </source>
</evidence>
<evidence type="ECO:0000256" key="1">
    <source>
        <dbReference type="ARBA" id="ARBA00003217"/>
    </source>
</evidence>
<keyword evidence="10" id="KW-0573">Peptidoglycan synthesis</keyword>
<dbReference type="InterPro" id="IPR001967">
    <property type="entry name" value="Peptidase_S11_N"/>
</dbReference>
<evidence type="ECO:0000256" key="10">
    <source>
        <dbReference type="ARBA" id="ARBA00022984"/>
    </source>
</evidence>
<comment type="caution">
    <text evidence="19">The sequence shown here is derived from an EMBL/GenBank/DDBJ whole genome shotgun (WGS) entry which is preliminary data.</text>
</comment>
<feature type="active site" description="Acyl-ester intermediate" evidence="13">
    <location>
        <position position="64"/>
    </location>
</feature>
<dbReference type="GO" id="GO:0071555">
    <property type="term" value="P:cell wall organization"/>
    <property type="evidence" value="ECO:0007669"/>
    <property type="project" value="UniProtKB-KW"/>
</dbReference>
<dbReference type="EMBL" id="DVMR01000030">
    <property type="protein sequence ID" value="HIU43193.1"/>
    <property type="molecule type" value="Genomic_DNA"/>
</dbReference>
<dbReference type="GO" id="GO:0009002">
    <property type="term" value="F:serine-type D-Ala-D-Ala carboxypeptidase activity"/>
    <property type="evidence" value="ECO:0007669"/>
    <property type="project" value="UniProtKB-EC"/>
</dbReference>
<accession>A0A9D1ITC4</accession>
<feature type="transmembrane region" description="Helical" evidence="16">
    <location>
        <begin position="398"/>
        <end position="419"/>
    </location>
</feature>
<evidence type="ECO:0000256" key="6">
    <source>
        <dbReference type="ARBA" id="ARBA00022670"/>
    </source>
</evidence>
<dbReference type="InterPro" id="IPR012907">
    <property type="entry name" value="Peptidase_S11_C"/>
</dbReference>
<evidence type="ECO:0000256" key="2">
    <source>
        <dbReference type="ARBA" id="ARBA00004752"/>
    </source>
</evidence>
<evidence type="ECO:0000256" key="3">
    <source>
        <dbReference type="ARBA" id="ARBA00007164"/>
    </source>
</evidence>
<keyword evidence="7 17" id="KW-0732">Signal</keyword>
<reference evidence="19" key="2">
    <citation type="journal article" date="2021" name="PeerJ">
        <title>Extensive microbial diversity within the chicken gut microbiome revealed by metagenomics and culture.</title>
        <authorList>
            <person name="Gilroy R."/>
            <person name="Ravi A."/>
            <person name="Getino M."/>
            <person name="Pursley I."/>
            <person name="Horton D.L."/>
            <person name="Alikhan N.F."/>
            <person name="Baker D."/>
            <person name="Gharbi K."/>
            <person name="Hall N."/>
            <person name="Watson M."/>
            <person name="Adriaenssens E.M."/>
            <person name="Foster-Nyarko E."/>
            <person name="Jarju S."/>
            <person name="Secka A."/>
            <person name="Antonio M."/>
            <person name="Oren A."/>
            <person name="Chaudhuri R.R."/>
            <person name="La Ragione R."/>
            <person name="Hildebrand F."/>
            <person name="Pallen M.J."/>
        </authorList>
    </citation>
    <scope>NUCLEOTIDE SEQUENCE</scope>
    <source>
        <strain evidence="19">CHK191-8634</strain>
    </source>
</reference>
<dbReference type="SUPFAM" id="SSF56601">
    <property type="entry name" value="beta-lactamase/transpeptidase-like"/>
    <property type="match status" value="1"/>
</dbReference>
<dbReference type="GO" id="GO:0006508">
    <property type="term" value="P:proteolysis"/>
    <property type="evidence" value="ECO:0007669"/>
    <property type="project" value="UniProtKB-KW"/>
</dbReference>
<evidence type="ECO:0000256" key="7">
    <source>
        <dbReference type="ARBA" id="ARBA00022729"/>
    </source>
</evidence>
<evidence type="ECO:0000256" key="16">
    <source>
        <dbReference type="SAM" id="Phobius"/>
    </source>
</evidence>
<dbReference type="Proteomes" id="UP000824073">
    <property type="component" value="Unassembled WGS sequence"/>
</dbReference>
<protein>
    <recommendedName>
        <fullName evidence="4">serine-type D-Ala-D-Ala carboxypeptidase</fullName>
        <ecNumber evidence="4">3.4.16.4</ecNumber>
    </recommendedName>
</protein>
<evidence type="ECO:0000256" key="8">
    <source>
        <dbReference type="ARBA" id="ARBA00022801"/>
    </source>
</evidence>
<dbReference type="EC" id="3.4.16.4" evidence="4"/>
<feature type="active site" evidence="13">
    <location>
        <position position="119"/>
    </location>
</feature>